<dbReference type="EMBL" id="FNJC01000001">
    <property type="protein sequence ID" value="SDO16444.1"/>
    <property type="molecule type" value="Genomic_DNA"/>
</dbReference>
<evidence type="ECO:0000313" key="2">
    <source>
        <dbReference type="EMBL" id="SDO16444.1"/>
    </source>
</evidence>
<proteinExistence type="inferred from homology"/>
<dbReference type="RefSeq" id="WP_090226301.1">
    <property type="nucleotide sequence ID" value="NZ_FNJC01000001.1"/>
</dbReference>
<organism evidence="2 3">
    <name type="scientific">Filomicrobium insigne</name>
    <dbReference type="NCBI Taxonomy" id="418854"/>
    <lineage>
        <taxon>Bacteria</taxon>
        <taxon>Pseudomonadati</taxon>
        <taxon>Pseudomonadota</taxon>
        <taxon>Alphaproteobacteria</taxon>
        <taxon>Hyphomicrobiales</taxon>
        <taxon>Hyphomicrobiaceae</taxon>
        <taxon>Filomicrobium</taxon>
    </lineage>
</organism>
<dbReference type="Gene3D" id="2.60.120.460">
    <property type="entry name" value="YjbQ-like"/>
    <property type="match status" value="1"/>
</dbReference>
<accession>A0A1H0HBK7</accession>
<dbReference type="SUPFAM" id="SSF111038">
    <property type="entry name" value="YjbQ-like"/>
    <property type="match status" value="1"/>
</dbReference>
<evidence type="ECO:0000256" key="1">
    <source>
        <dbReference type="ARBA" id="ARBA00005534"/>
    </source>
</evidence>
<gene>
    <name evidence="2" type="ORF">SAMN04488061_0455</name>
</gene>
<dbReference type="NCBIfam" id="TIGR00149">
    <property type="entry name" value="TIGR00149_YjbQ"/>
    <property type="match status" value="1"/>
</dbReference>
<protein>
    <submittedName>
        <fullName evidence="2">Secondary thiamine-phosphate synthase enzyme</fullName>
    </submittedName>
</protein>
<dbReference type="Proteomes" id="UP000198795">
    <property type="component" value="Unassembled WGS sequence"/>
</dbReference>
<evidence type="ECO:0000313" key="3">
    <source>
        <dbReference type="Proteomes" id="UP000198795"/>
    </source>
</evidence>
<name>A0A1H0HBK7_9HYPH</name>
<comment type="caution">
    <text evidence="2">The sequence shown here is derived from an EMBL/GenBank/DDBJ whole genome shotgun (WGS) entry which is preliminary data.</text>
</comment>
<keyword evidence="3" id="KW-1185">Reference proteome</keyword>
<dbReference type="PIRSF" id="PIRSF004681">
    <property type="entry name" value="UCP004681"/>
    <property type="match status" value="1"/>
</dbReference>
<dbReference type="PANTHER" id="PTHR30615:SF8">
    <property type="entry name" value="UPF0047 PROTEIN C4A8.02C"/>
    <property type="match status" value="1"/>
</dbReference>
<comment type="similarity">
    <text evidence="1">Belongs to the UPF0047 family.</text>
</comment>
<dbReference type="InterPro" id="IPR001602">
    <property type="entry name" value="UPF0047_YjbQ-like"/>
</dbReference>
<reference evidence="2 3" key="1">
    <citation type="submission" date="2016-10" db="EMBL/GenBank/DDBJ databases">
        <authorList>
            <person name="Varghese N."/>
            <person name="Submissions S."/>
        </authorList>
    </citation>
    <scope>NUCLEOTIDE SEQUENCE [LARGE SCALE GENOMIC DNA]</scope>
    <source>
        <strain evidence="2 3">CGMCC 1.6497</strain>
    </source>
</reference>
<dbReference type="PROSITE" id="PS01314">
    <property type="entry name" value="UPF0047"/>
    <property type="match status" value="1"/>
</dbReference>
<dbReference type="InterPro" id="IPR035917">
    <property type="entry name" value="YjbQ-like_sf"/>
</dbReference>
<dbReference type="PANTHER" id="PTHR30615">
    <property type="entry name" value="UNCHARACTERIZED PROTEIN YJBQ-RELATED"/>
    <property type="match status" value="1"/>
</dbReference>
<sequence>MLATQDTVRHPLSQAHGHIVVETNGAGFQDVTRHLANWLTEIGAENGLLTAFIRHTSASLTIQENADPNVQVDLLRSLDQLAPQGPHYVHDTEGPDDMPAHIKSMLTSTSLGIPVVGGSMVLGTWQGLYVIEHRSRPHSREIALHYLGTFFSDAGVQ</sequence>
<dbReference type="Pfam" id="PF01894">
    <property type="entry name" value="YjbQ"/>
    <property type="match status" value="1"/>
</dbReference>